<comment type="caution">
    <text evidence="3">The sequence shown here is derived from an EMBL/GenBank/DDBJ whole genome shotgun (WGS) entry which is preliminary data.</text>
</comment>
<keyword evidence="2" id="KW-0472">Membrane</keyword>
<keyword evidence="4" id="KW-1185">Reference proteome</keyword>
<dbReference type="SUPFAM" id="SSF110296">
    <property type="entry name" value="Oligoxyloglucan reducing end-specific cellobiohydrolase"/>
    <property type="match status" value="1"/>
</dbReference>
<gene>
    <name evidence="3" type="ORF">DLM86_18965</name>
</gene>
<keyword evidence="2" id="KW-1133">Transmembrane helix</keyword>
<accession>A0A2V5KUL5</accession>
<dbReference type="Gene3D" id="2.130.10.10">
    <property type="entry name" value="YVTN repeat-like/Quinoprotein amine dehydrogenase"/>
    <property type="match status" value="2"/>
</dbReference>
<dbReference type="Proteomes" id="UP000247476">
    <property type="component" value="Unassembled WGS sequence"/>
</dbReference>
<dbReference type="CDD" id="cd15482">
    <property type="entry name" value="Sialidase_non-viral"/>
    <property type="match status" value="2"/>
</dbReference>
<dbReference type="InterPro" id="IPR015943">
    <property type="entry name" value="WD40/YVTN_repeat-like_dom_sf"/>
</dbReference>
<protein>
    <recommendedName>
        <fullName evidence="5">Photosynthesis system II assembly factor Ycf48/Hcf136-like domain-containing protein</fullName>
    </recommendedName>
</protein>
<evidence type="ECO:0000256" key="1">
    <source>
        <dbReference type="SAM" id="MobiDB-lite"/>
    </source>
</evidence>
<evidence type="ECO:0000313" key="3">
    <source>
        <dbReference type="EMBL" id="PYI53076.1"/>
    </source>
</evidence>
<dbReference type="PANTHER" id="PTHR47199:SF2">
    <property type="entry name" value="PHOTOSYSTEM II STABILITY_ASSEMBLY FACTOR HCF136, CHLOROPLASTIC"/>
    <property type="match status" value="1"/>
</dbReference>
<dbReference type="PANTHER" id="PTHR47199">
    <property type="entry name" value="PHOTOSYSTEM II STABILITY/ASSEMBLY FACTOR HCF136, CHLOROPLASTIC"/>
    <property type="match status" value="1"/>
</dbReference>
<reference evidence="3 4" key="1">
    <citation type="submission" date="2018-05" db="EMBL/GenBank/DDBJ databases">
        <title>Paenibacillus flagellatus sp. nov., isolated from selenium mineral soil.</title>
        <authorList>
            <person name="Dai X."/>
        </authorList>
    </citation>
    <scope>NUCLEOTIDE SEQUENCE [LARGE SCALE GENOMIC DNA]</scope>
    <source>
        <strain evidence="3 4">DXL2</strain>
    </source>
</reference>
<proteinExistence type="predicted"/>
<feature type="transmembrane region" description="Helical" evidence="2">
    <location>
        <begin position="45"/>
        <end position="66"/>
    </location>
</feature>
<name>A0A2V5KUL5_9BACL</name>
<dbReference type="EMBL" id="QJVJ01000008">
    <property type="protein sequence ID" value="PYI53076.1"/>
    <property type="molecule type" value="Genomic_DNA"/>
</dbReference>
<organism evidence="3 4">
    <name type="scientific">Paenibacillus flagellatus</name>
    <dbReference type="NCBI Taxonomy" id="2211139"/>
    <lineage>
        <taxon>Bacteria</taxon>
        <taxon>Bacillati</taxon>
        <taxon>Bacillota</taxon>
        <taxon>Bacilli</taxon>
        <taxon>Bacillales</taxon>
        <taxon>Paenibacillaceae</taxon>
        <taxon>Paenibacillus</taxon>
    </lineage>
</organism>
<evidence type="ECO:0000313" key="4">
    <source>
        <dbReference type="Proteomes" id="UP000247476"/>
    </source>
</evidence>
<evidence type="ECO:0008006" key="5">
    <source>
        <dbReference type="Google" id="ProtNLM"/>
    </source>
</evidence>
<evidence type="ECO:0000256" key="2">
    <source>
        <dbReference type="SAM" id="Phobius"/>
    </source>
</evidence>
<feature type="region of interest" description="Disordered" evidence="1">
    <location>
        <begin position="331"/>
        <end position="355"/>
    </location>
</feature>
<sequence>MSKPDWYKRAGKEPFKQHYFHGGLAAGVKSRAGTERKAPSKSRRYWGGAAAAAAIVGTFVVISSYLSGGGSDRSPVPPSSSSAEAAVVEKSALIRMIDRTNGWAFGTNVTRTNDGGRTWTDRTPHGYDRSRFEPFPLNGQFAWFVVRPAGQEANWTIYRTADGGHSWSAAALPTTDTWSVLKENTAFALSFTDEKTGILTFISDPAGGPVKTAIYRTTDGGRTWTYVNSIAPEGVLESTPSGMSFSDRSHGFITFFNSRDSRPELYGTSDGGTTWKRLLLELPPDIPDAVFFAERPPQFFGNDRKEGVLPVSYTTTTNEKAGIVWFTTENGGNSWSPAPSPDGTPTVASKDGSAPQGFRVTAASDLTHYWMIDSEAGTLYGTSDAGRHWQALHTSPQLRNAVELSMVDETVGWIRGDGFLLQTEDGGRSWKEL</sequence>
<keyword evidence="2" id="KW-0812">Transmembrane</keyword>
<dbReference type="AlphaFoldDB" id="A0A2V5KUL5"/>